<comment type="caution">
    <text evidence="2">The sequence shown here is derived from an EMBL/GenBank/DDBJ whole genome shotgun (WGS) entry which is preliminary data.</text>
</comment>
<feature type="compositionally biased region" description="Low complexity" evidence="1">
    <location>
        <begin position="446"/>
        <end position="457"/>
    </location>
</feature>
<feature type="compositionally biased region" description="Low complexity" evidence="1">
    <location>
        <begin position="485"/>
        <end position="503"/>
    </location>
</feature>
<evidence type="ECO:0000313" key="2">
    <source>
        <dbReference type="EMBL" id="CAI5727234.1"/>
    </source>
</evidence>
<feature type="region of interest" description="Disordered" evidence="1">
    <location>
        <begin position="414"/>
        <end position="457"/>
    </location>
</feature>
<dbReference type="AlphaFoldDB" id="A0AAV0TW50"/>
<feature type="compositionally biased region" description="Polar residues" evidence="1">
    <location>
        <begin position="430"/>
        <end position="445"/>
    </location>
</feature>
<reference evidence="2" key="1">
    <citation type="submission" date="2022-12" db="EMBL/GenBank/DDBJ databases">
        <authorList>
            <person name="Webb A."/>
        </authorList>
    </citation>
    <scope>NUCLEOTIDE SEQUENCE</scope>
    <source>
        <strain evidence="2">Hp1</strain>
    </source>
</reference>
<name>A0AAV0TW50_HYABA</name>
<keyword evidence="3" id="KW-1185">Reference proteome</keyword>
<evidence type="ECO:0000313" key="3">
    <source>
        <dbReference type="Proteomes" id="UP001162031"/>
    </source>
</evidence>
<gene>
    <name evidence="2" type="ORF">HBR001_LOCUS4039</name>
</gene>
<feature type="compositionally biased region" description="Polar residues" evidence="1">
    <location>
        <begin position="504"/>
        <end position="513"/>
    </location>
</feature>
<organism evidence="2 3">
    <name type="scientific">Hyaloperonospora brassicae</name>
    <name type="common">Brassica downy mildew</name>
    <name type="synonym">Peronospora brassicae</name>
    <dbReference type="NCBI Taxonomy" id="162125"/>
    <lineage>
        <taxon>Eukaryota</taxon>
        <taxon>Sar</taxon>
        <taxon>Stramenopiles</taxon>
        <taxon>Oomycota</taxon>
        <taxon>Peronosporomycetes</taxon>
        <taxon>Peronosporales</taxon>
        <taxon>Peronosporaceae</taxon>
        <taxon>Hyaloperonospora</taxon>
    </lineage>
</organism>
<sequence length="541" mass="57267">MSDASATSADSDIGRVSIGCAVANARDASEFCANEKESAVQASDDVVVPTRGNSGCVARKLIAPVGRATDEDIADGSHSNDATYVAEKVEEDTRVQNASASECHLVSSSSAGGLFGGDIRTLRDRNDLLPLTYSSVFEGHFADLEASFGSENGEIALLGSSEDAFDPVDELLPATHEGSDEWPDDFGPDALPEAMTKGALSSRCNAGVGARGDESFNGRPCYSMNEKVPNVDTVQADVISMLQVGGIVGYCEYKQTHVTPADKLSLAVYEVKEDDPDLVFQALVGDDPLSDDWFHDVSPSPSHLNAKKLDRCAGPRSTFDLIMNNASPEEILAAELSNEECGDFDLVVSFRYPVPERRGRTLGRRHSLFTCAPTARAHPSTGSKMPVALDENVIEGHDTPSSRQLGRVQQQIAMTPQDATSAGTSVLPPTESSLSQPQPMMQTVQSASAMSSAHATSGESIPRLKALASSASNVLPTARSFIQRRSFSVSTSGSSSRALGASGVTTNSVTSASKPAERSRLPLPQRSFGFRRPASGLTKRT</sequence>
<feature type="compositionally biased region" description="Polar residues" evidence="1">
    <location>
        <begin position="414"/>
        <end position="424"/>
    </location>
</feature>
<proteinExistence type="predicted"/>
<accession>A0AAV0TW50</accession>
<evidence type="ECO:0000256" key="1">
    <source>
        <dbReference type="SAM" id="MobiDB-lite"/>
    </source>
</evidence>
<dbReference type="Proteomes" id="UP001162031">
    <property type="component" value="Unassembled WGS sequence"/>
</dbReference>
<dbReference type="EMBL" id="CANTFL010000745">
    <property type="protein sequence ID" value="CAI5727234.1"/>
    <property type="molecule type" value="Genomic_DNA"/>
</dbReference>
<protein>
    <submittedName>
        <fullName evidence="2">Uncharacterized protein</fullName>
    </submittedName>
</protein>
<feature type="region of interest" description="Disordered" evidence="1">
    <location>
        <begin position="485"/>
        <end position="541"/>
    </location>
</feature>